<feature type="domain" description="Disease resistance protein winged helix" evidence="11">
    <location>
        <begin position="438"/>
        <end position="510"/>
    </location>
</feature>
<keyword evidence="6" id="KW-0067">ATP-binding</keyword>
<keyword evidence="2" id="KW-0433">Leucine-rich repeat</keyword>
<dbReference type="InterPro" id="IPR002182">
    <property type="entry name" value="NB-ARC"/>
</dbReference>
<dbReference type="InterPro" id="IPR003591">
    <property type="entry name" value="Leu-rich_rpt_typical-subtyp"/>
</dbReference>
<keyword evidence="8" id="KW-0472">Membrane</keyword>
<dbReference type="Gene3D" id="3.40.50.300">
    <property type="entry name" value="P-loop containing nucleotide triphosphate hydrolases"/>
    <property type="match status" value="1"/>
</dbReference>
<dbReference type="InterPro" id="IPR058922">
    <property type="entry name" value="WHD_DRP"/>
</dbReference>
<dbReference type="GO" id="GO:0042742">
    <property type="term" value="P:defense response to bacterium"/>
    <property type="evidence" value="ECO:0007669"/>
    <property type="project" value="UniProtKB-ARBA"/>
</dbReference>
<feature type="domain" description="NB-ARC" evidence="9">
    <location>
        <begin position="180"/>
        <end position="347"/>
    </location>
</feature>
<dbReference type="EMBL" id="OZ075131">
    <property type="protein sequence ID" value="CAL4979766.1"/>
    <property type="molecule type" value="Genomic_DNA"/>
</dbReference>
<dbReference type="Gene3D" id="1.10.8.430">
    <property type="entry name" value="Helical domain of apoptotic protease-activating factors"/>
    <property type="match status" value="1"/>
</dbReference>
<evidence type="ECO:0000313" key="14">
    <source>
        <dbReference type="Proteomes" id="UP001497457"/>
    </source>
</evidence>
<evidence type="ECO:0000259" key="10">
    <source>
        <dbReference type="Pfam" id="PF18052"/>
    </source>
</evidence>
<dbReference type="InterPro" id="IPR041118">
    <property type="entry name" value="Rx_N"/>
</dbReference>
<dbReference type="GO" id="GO:0002758">
    <property type="term" value="P:innate immune response-activating signaling pathway"/>
    <property type="evidence" value="ECO:0007669"/>
    <property type="project" value="UniProtKB-ARBA"/>
</dbReference>
<dbReference type="CDD" id="cd14798">
    <property type="entry name" value="RX-CC_like"/>
    <property type="match status" value="1"/>
</dbReference>
<evidence type="ECO:0000256" key="2">
    <source>
        <dbReference type="ARBA" id="ARBA00022614"/>
    </source>
</evidence>
<dbReference type="PANTHER" id="PTHR36766:SF36">
    <property type="entry name" value="AAA+ ATPASE DOMAIN-CONTAINING PROTEIN"/>
    <property type="match status" value="1"/>
</dbReference>
<dbReference type="SUPFAM" id="SSF52540">
    <property type="entry name" value="P-loop containing nucleoside triphosphate hydrolases"/>
    <property type="match status" value="1"/>
</dbReference>
<evidence type="ECO:0000256" key="1">
    <source>
        <dbReference type="ARBA" id="ARBA00008894"/>
    </source>
</evidence>
<dbReference type="InterPro" id="IPR055414">
    <property type="entry name" value="LRR_R13L4/SHOC2-like"/>
</dbReference>
<proteinExistence type="inferred from homology"/>
<evidence type="ECO:0000259" key="11">
    <source>
        <dbReference type="Pfam" id="PF23559"/>
    </source>
</evidence>
<comment type="similarity">
    <text evidence="1">Belongs to the disease resistance NB-LRR family.</text>
</comment>
<dbReference type="FunFam" id="1.10.10.10:FF:000322">
    <property type="entry name" value="Probable disease resistance protein At1g63360"/>
    <property type="match status" value="1"/>
</dbReference>
<organism evidence="13 14">
    <name type="scientific">Urochloa decumbens</name>
    <dbReference type="NCBI Taxonomy" id="240449"/>
    <lineage>
        <taxon>Eukaryota</taxon>
        <taxon>Viridiplantae</taxon>
        <taxon>Streptophyta</taxon>
        <taxon>Embryophyta</taxon>
        <taxon>Tracheophyta</taxon>
        <taxon>Spermatophyta</taxon>
        <taxon>Magnoliopsida</taxon>
        <taxon>Liliopsida</taxon>
        <taxon>Poales</taxon>
        <taxon>Poaceae</taxon>
        <taxon>PACMAD clade</taxon>
        <taxon>Panicoideae</taxon>
        <taxon>Panicodae</taxon>
        <taxon>Paniceae</taxon>
        <taxon>Melinidinae</taxon>
        <taxon>Urochloa</taxon>
    </lineage>
</organism>
<dbReference type="GO" id="GO:0009626">
    <property type="term" value="P:plant-type hypersensitive response"/>
    <property type="evidence" value="ECO:0007669"/>
    <property type="project" value="UniProtKB-ARBA"/>
</dbReference>
<keyword evidence="5" id="KW-0611">Plant defense</keyword>
<feature type="domain" description="Disease resistance R13L4/SHOC-2-like LRR" evidence="12">
    <location>
        <begin position="564"/>
        <end position="873"/>
    </location>
</feature>
<dbReference type="Proteomes" id="UP001497457">
    <property type="component" value="Chromosome 21rd"/>
</dbReference>
<dbReference type="PRINTS" id="PR00364">
    <property type="entry name" value="DISEASERSIST"/>
</dbReference>
<dbReference type="InterPro" id="IPR032675">
    <property type="entry name" value="LRR_dom_sf"/>
</dbReference>
<sequence>MEAVIVVHTLASYVGKLISEMTQEEVHMLLGIPSEITKLEDNMENLKAFLKDAERRCITDESVKRWVRKFKDAMYDATDILDLCQLEAERRRESKVPDCSQSLLFFLRNPKFSHTIGSRIKKLNQRLDSLRKGALEFNFNNLGSYQDIRVPANAEHNTSHRTMSEFDEYAIVGEKIKRETKELVQVLIANDDQNLKVVSIVGMGGMGKTTLAQKIFKEESIQKHFKTKIWLSINQHFDEIELLRSAIKHAGGDHGKERDISLLVQNLTKVLSKKKFLLVMDDMWREKAWSDVFQVPITNASHKQPGSRVLVTTRFEDLAPKMRASSYQYHVSPLDKEYAWSLLKKQLPPNQVLQIDSLKDVGMEILKKCDGLPLAIKVVGGLLSTRYPSAFEWKSVLNSPSWSVDGLPQQLNKPLYLSYEDLSPQLKQCFLYCSLISKSKDIVQDEVTRMWISEGFIQPPHGGTTTSLDRLEEFADEYYKDLIKRNLIEPIVRYSHTEYKCRMHDVVCSFAEYVGREEYLVVHDEQAIKDASVHVRRLAIAPTASLASEHCWAILQKQISLRTLIIHSRINIKPGDSLRSFSSLRVLYICGANSDALVDSLCQLKHLRYLHLQDTNISRLPYDISKMKFLWYITLICCKKLCHIPSSIIKLVHIRSLDIRGSNIHAVPKGFSGLTNLRFLQEFPVHTDMDGGWCSLEELVPLSQLKDLTLEGLENVPASAMAEKVMISSKGHLSYLVLKCNQASGQVMGLGNKEQQQQKQSVMEEVLEKLCPPSCLENLTVKSGYIRRLPSWMQASASVAYNSLRYLILEDLHCCTQLPNGLCCVPSLEVLTIRNASAIKHIGPEFQVTFSLVASFSDDTSPPFPKLRRLQLDCLREWEEWEWNDSEDSKGVKFRKDVQWRHLSHYPDHSALTSPLDIAMPSLETLHIKHCRLSCLPPGLANSKRHALRELYLYDIRNLTSVVNFPSVVELDVFRCPEIRRIADLSRLQRITIVHCPSLEVLEGVPELDSIVLKDPTMVTLPGYLRGVSPRYLDLLCRKKLHDSIVSGSSTECDKISHINTRGTNYYPQPRRVVSLVESVDKDEVEPLPESSCFPSALNTRQTCVGVLHSANHLALGKEPVSGSEQCFFNWRYHICVGVLAIFVMLLFVAWGC</sequence>
<evidence type="ECO:0000256" key="3">
    <source>
        <dbReference type="ARBA" id="ARBA00022737"/>
    </source>
</evidence>
<dbReference type="Gene3D" id="1.10.10.10">
    <property type="entry name" value="Winged helix-like DNA-binding domain superfamily/Winged helix DNA-binding domain"/>
    <property type="match status" value="1"/>
</dbReference>
<keyword evidence="14" id="KW-1185">Reference proteome</keyword>
<dbReference type="SUPFAM" id="SSF52058">
    <property type="entry name" value="L domain-like"/>
    <property type="match status" value="1"/>
</dbReference>
<evidence type="ECO:0000313" key="13">
    <source>
        <dbReference type="EMBL" id="CAL4979766.1"/>
    </source>
</evidence>
<reference evidence="13" key="1">
    <citation type="submission" date="2024-10" db="EMBL/GenBank/DDBJ databases">
        <authorList>
            <person name="Ryan C."/>
        </authorList>
    </citation>
    <scope>NUCLEOTIDE SEQUENCE [LARGE SCALE GENOMIC DNA]</scope>
</reference>
<evidence type="ECO:0000259" key="12">
    <source>
        <dbReference type="Pfam" id="PF23598"/>
    </source>
</evidence>
<dbReference type="Pfam" id="PF23559">
    <property type="entry name" value="WHD_DRP"/>
    <property type="match status" value="1"/>
</dbReference>
<dbReference type="Gene3D" id="1.20.5.4130">
    <property type="match status" value="1"/>
</dbReference>
<feature type="transmembrane region" description="Helical" evidence="8">
    <location>
        <begin position="1131"/>
        <end position="1151"/>
    </location>
</feature>
<name>A0ABC9AKA0_9POAL</name>
<evidence type="ECO:0000256" key="5">
    <source>
        <dbReference type="ARBA" id="ARBA00022821"/>
    </source>
</evidence>
<keyword evidence="3" id="KW-0677">Repeat</keyword>
<dbReference type="InterPro" id="IPR042197">
    <property type="entry name" value="Apaf_helical"/>
</dbReference>
<feature type="domain" description="Disease resistance N-terminal" evidence="10">
    <location>
        <begin position="16"/>
        <end position="95"/>
    </location>
</feature>
<protein>
    <submittedName>
        <fullName evidence="13">Uncharacterized protein</fullName>
    </submittedName>
</protein>
<keyword evidence="4" id="KW-0547">Nucleotide-binding</keyword>
<dbReference type="Gene3D" id="3.80.10.10">
    <property type="entry name" value="Ribonuclease Inhibitor"/>
    <property type="match status" value="2"/>
</dbReference>
<dbReference type="Pfam" id="PF00931">
    <property type="entry name" value="NB-ARC"/>
    <property type="match status" value="1"/>
</dbReference>
<evidence type="ECO:0000256" key="4">
    <source>
        <dbReference type="ARBA" id="ARBA00022741"/>
    </source>
</evidence>
<dbReference type="Pfam" id="PF18052">
    <property type="entry name" value="Rx_N"/>
    <property type="match status" value="1"/>
</dbReference>
<dbReference type="AlphaFoldDB" id="A0ABC9AKA0"/>
<dbReference type="PANTHER" id="PTHR36766">
    <property type="entry name" value="PLANT BROAD-SPECTRUM MILDEW RESISTANCE PROTEIN RPW8"/>
    <property type="match status" value="1"/>
</dbReference>
<evidence type="ECO:0000259" key="9">
    <source>
        <dbReference type="Pfam" id="PF00931"/>
    </source>
</evidence>
<evidence type="ECO:0000256" key="8">
    <source>
        <dbReference type="SAM" id="Phobius"/>
    </source>
</evidence>
<dbReference type="InterPro" id="IPR027417">
    <property type="entry name" value="P-loop_NTPase"/>
</dbReference>
<keyword evidence="8" id="KW-1133">Transmembrane helix</keyword>
<dbReference type="GO" id="GO:0005524">
    <property type="term" value="F:ATP binding"/>
    <property type="evidence" value="ECO:0007669"/>
    <property type="project" value="UniProtKB-KW"/>
</dbReference>
<gene>
    <name evidence="13" type="ORF">URODEC1_LOCUS55382</name>
</gene>
<dbReference type="Pfam" id="PF23598">
    <property type="entry name" value="LRR_14"/>
    <property type="match status" value="1"/>
</dbReference>
<evidence type="ECO:0000256" key="6">
    <source>
        <dbReference type="ARBA" id="ARBA00022840"/>
    </source>
</evidence>
<keyword evidence="7" id="KW-0175">Coiled coil</keyword>
<dbReference type="InterPro" id="IPR038005">
    <property type="entry name" value="RX-like_CC"/>
</dbReference>
<dbReference type="InterPro" id="IPR036388">
    <property type="entry name" value="WH-like_DNA-bd_sf"/>
</dbReference>
<accession>A0ABC9AKA0</accession>
<keyword evidence="8" id="KW-0812">Transmembrane</keyword>
<dbReference type="SMART" id="SM00369">
    <property type="entry name" value="LRR_TYP"/>
    <property type="match status" value="3"/>
</dbReference>
<evidence type="ECO:0000256" key="7">
    <source>
        <dbReference type="ARBA" id="ARBA00023054"/>
    </source>
</evidence>